<keyword evidence="2" id="KW-1185">Reference proteome</keyword>
<protein>
    <submittedName>
        <fullName evidence="1">Uncharacterized protein</fullName>
    </submittedName>
</protein>
<accession>A0AAV7P6B1</accession>
<evidence type="ECO:0000313" key="2">
    <source>
        <dbReference type="Proteomes" id="UP001066276"/>
    </source>
</evidence>
<organism evidence="1 2">
    <name type="scientific">Pleurodeles waltl</name>
    <name type="common">Iberian ribbed newt</name>
    <dbReference type="NCBI Taxonomy" id="8319"/>
    <lineage>
        <taxon>Eukaryota</taxon>
        <taxon>Metazoa</taxon>
        <taxon>Chordata</taxon>
        <taxon>Craniata</taxon>
        <taxon>Vertebrata</taxon>
        <taxon>Euteleostomi</taxon>
        <taxon>Amphibia</taxon>
        <taxon>Batrachia</taxon>
        <taxon>Caudata</taxon>
        <taxon>Salamandroidea</taxon>
        <taxon>Salamandridae</taxon>
        <taxon>Pleurodelinae</taxon>
        <taxon>Pleurodeles</taxon>
    </lineage>
</organism>
<evidence type="ECO:0000313" key="1">
    <source>
        <dbReference type="EMBL" id="KAJ1122133.1"/>
    </source>
</evidence>
<dbReference type="AlphaFoldDB" id="A0AAV7P6B1"/>
<sequence>MYFACVNAGRVPDSNTHRGWVDPVAFHMRFRLSEAKLLIFCRVSLSRLTARCHGRRLREEGTGTLGKDQAHGPR</sequence>
<comment type="caution">
    <text evidence="1">The sequence shown here is derived from an EMBL/GenBank/DDBJ whole genome shotgun (WGS) entry which is preliminary data.</text>
</comment>
<name>A0AAV7P6B1_PLEWA</name>
<dbReference type="Proteomes" id="UP001066276">
    <property type="component" value="Chromosome 7"/>
</dbReference>
<reference evidence="1" key="1">
    <citation type="journal article" date="2022" name="bioRxiv">
        <title>Sequencing and chromosome-scale assembly of the giantPleurodeles waltlgenome.</title>
        <authorList>
            <person name="Brown T."/>
            <person name="Elewa A."/>
            <person name="Iarovenko S."/>
            <person name="Subramanian E."/>
            <person name="Araus A.J."/>
            <person name="Petzold A."/>
            <person name="Susuki M."/>
            <person name="Suzuki K.-i.T."/>
            <person name="Hayashi T."/>
            <person name="Toyoda A."/>
            <person name="Oliveira C."/>
            <person name="Osipova E."/>
            <person name="Leigh N.D."/>
            <person name="Simon A."/>
            <person name="Yun M.H."/>
        </authorList>
    </citation>
    <scope>NUCLEOTIDE SEQUENCE</scope>
    <source>
        <strain evidence="1">20211129_DDA</strain>
        <tissue evidence="1">Liver</tissue>
    </source>
</reference>
<gene>
    <name evidence="1" type="ORF">NDU88_000637</name>
</gene>
<proteinExistence type="predicted"/>
<dbReference type="EMBL" id="JANPWB010000011">
    <property type="protein sequence ID" value="KAJ1122133.1"/>
    <property type="molecule type" value="Genomic_DNA"/>
</dbReference>